<dbReference type="InterPro" id="IPR004701">
    <property type="entry name" value="PTS_EIIA_man-typ"/>
</dbReference>
<dbReference type="AlphaFoldDB" id="A0A562U0S2"/>
<comment type="caution">
    <text evidence="3">The sequence shown here is derived from an EMBL/GenBank/DDBJ whole genome shotgun (WGS) entry which is preliminary data.</text>
</comment>
<evidence type="ECO:0000313" key="4">
    <source>
        <dbReference type="Proteomes" id="UP000317010"/>
    </source>
</evidence>
<gene>
    <name evidence="3" type="ORF">JN11_02848</name>
</gene>
<dbReference type="PANTHER" id="PTHR33799:SF1">
    <property type="entry name" value="PTS SYSTEM MANNOSE-SPECIFIC EIIAB COMPONENT-RELATED"/>
    <property type="match status" value="1"/>
</dbReference>
<dbReference type="RefSeq" id="WP_144913506.1">
    <property type="nucleotide sequence ID" value="NZ_VLLI01000008.1"/>
</dbReference>
<accession>A0A562U0S2</accession>
<dbReference type="PROSITE" id="PS51096">
    <property type="entry name" value="PTS_EIIA_TYPE_4"/>
    <property type="match status" value="1"/>
</dbReference>
<organism evidence="3 4">
    <name type="scientific">Mucilaginibacter frigoritolerans</name>
    <dbReference type="NCBI Taxonomy" id="652788"/>
    <lineage>
        <taxon>Bacteria</taxon>
        <taxon>Pseudomonadati</taxon>
        <taxon>Bacteroidota</taxon>
        <taxon>Sphingobacteriia</taxon>
        <taxon>Sphingobacteriales</taxon>
        <taxon>Sphingobacteriaceae</taxon>
        <taxon>Mucilaginibacter</taxon>
    </lineage>
</organism>
<dbReference type="PANTHER" id="PTHR33799">
    <property type="entry name" value="PTS PERMEASE-RELATED-RELATED"/>
    <property type="match status" value="1"/>
</dbReference>
<reference evidence="3 4" key="1">
    <citation type="submission" date="2019-07" db="EMBL/GenBank/DDBJ databases">
        <title>Genomic Encyclopedia of Archaeal and Bacterial Type Strains, Phase II (KMG-II): from individual species to whole genera.</title>
        <authorList>
            <person name="Goeker M."/>
        </authorList>
    </citation>
    <scope>NUCLEOTIDE SEQUENCE [LARGE SCALE GENOMIC DNA]</scope>
    <source>
        <strain evidence="3 4">ATCC BAA-1854</strain>
    </source>
</reference>
<keyword evidence="4" id="KW-1185">Reference proteome</keyword>
<protein>
    <submittedName>
        <fullName evidence="3">Fructoselysine and glucoselysine-specific PTS system IIA component</fullName>
    </submittedName>
</protein>
<dbReference type="GO" id="GO:0016740">
    <property type="term" value="F:transferase activity"/>
    <property type="evidence" value="ECO:0007669"/>
    <property type="project" value="UniProtKB-KW"/>
</dbReference>
<dbReference type="GO" id="GO:0009401">
    <property type="term" value="P:phosphoenolpyruvate-dependent sugar phosphotransferase system"/>
    <property type="evidence" value="ECO:0007669"/>
    <property type="project" value="InterPro"/>
</dbReference>
<evidence type="ECO:0000256" key="1">
    <source>
        <dbReference type="ARBA" id="ARBA00022679"/>
    </source>
</evidence>
<dbReference type="Pfam" id="PF03610">
    <property type="entry name" value="EIIA-man"/>
    <property type="match status" value="1"/>
</dbReference>
<dbReference type="InterPro" id="IPR051471">
    <property type="entry name" value="Bacterial_PTS_sugar_comp"/>
</dbReference>
<keyword evidence="1" id="KW-0808">Transferase</keyword>
<feature type="domain" description="PTS EIIA type-4" evidence="2">
    <location>
        <begin position="7"/>
        <end position="128"/>
    </location>
</feature>
<evidence type="ECO:0000259" key="2">
    <source>
        <dbReference type="PROSITE" id="PS51096"/>
    </source>
</evidence>
<evidence type="ECO:0000313" key="3">
    <source>
        <dbReference type="EMBL" id="TWI98660.1"/>
    </source>
</evidence>
<proteinExistence type="predicted"/>
<dbReference type="Proteomes" id="UP000317010">
    <property type="component" value="Unassembled WGS sequence"/>
</dbReference>
<name>A0A562U0S2_9SPHI</name>
<dbReference type="EMBL" id="VLLI01000008">
    <property type="protein sequence ID" value="TWI98660.1"/>
    <property type="molecule type" value="Genomic_DNA"/>
</dbReference>
<dbReference type="OrthoDB" id="9799827at2"/>
<dbReference type="GO" id="GO:0016020">
    <property type="term" value="C:membrane"/>
    <property type="evidence" value="ECO:0007669"/>
    <property type="project" value="InterPro"/>
</dbReference>
<dbReference type="Gene3D" id="3.40.50.510">
    <property type="entry name" value="Phosphotransferase system, mannose-type IIA component"/>
    <property type="match status" value="1"/>
</dbReference>
<dbReference type="InterPro" id="IPR036662">
    <property type="entry name" value="PTS_EIIA_man-typ_sf"/>
</dbReference>
<dbReference type="SUPFAM" id="SSF53062">
    <property type="entry name" value="PTS system fructose IIA component-like"/>
    <property type="match status" value="1"/>
</dbReference>
<sequence>MEQYNGTRKFLIATHGTFSAGVKSSLELIIGETAQLFILQAYNNENTSIEYEIKIIMEQVGEQDELIVFSDIMGGSVTNQLVQHALRPNVHIVSGFNLPLLIEIILGDTNTPVDELIETAISNAKEQMVYVNKLLSTPSNNDFND</sequence>